<organism evidence="3 4">
    <name type="scientific">Caenorhabditis briggsae</name>
    <dbReference type="NCBI Taxonomy" id="6238"/>
    <lineage>
        <taxon>Eukaryota</taxon>
        <taxon>Metazoa</taxon>
        <taxon>Ecdysozoa</taxon>
        <taxon>Nematoda</taxon>
        <taxon>Chromadorea</taxon>
        <taxon>Rhabditida</taxon>
        <taxon>Rhabditina</taxon>
        <taxon>Rhabditomorpha</taxon>
        <taxon>Rhabditoidea</taxon>
        <taxon>Rhabditidae</taxon>
        <taxon>Peloderinae</taxon>
        <taxon>Caenorhabditis</taxon>
    </lineage>
</organism>
<keyword evidence="1" id="KW-1133">Transmembrane helix</keyword>
<dbReference type="EMBL" id="CP090896">
    <property type="protein sequence ID" value="ULT85215.1"/>
    <property type="molecule type" value="Genomic_DNA"/>
</dbReference>
<gene>
    <name evidence="3" type="ORF">L3Y34_013759</name>
</gene>
<evidence type="ECO:0000256" key="2">
    <source>
        <dbReference type="SAM" id="SignalP"/>
    </source>
</evidence>
<feature type="signal peptide" evidence="2">
    <location>
        <begin position="1"/>
        <end position="18"/>
    </location>
</feature>
<keyword evidence="1" id="KW-0472">Membrane</keyword>
<evidence type="ECO:0000313" key="4">
    <source>
        <dbReference type="Proteomes" id="UP000827892"/>
    </source>
</evidence>
<dbReference type="Proteomes" id="UP000827892">
    <property type="component" value="Chromosome X"/>
</dbReference>
<keyword evidence="1" id="KW-0812">Transmembrane</keyword>
<reference evidence="3 4" key="1">
    <citation type="submission" date="2022-05" db="EMBL/GenBank/DDBJ databases">
        <title>Chromosome-level reference genomes for two strains of Caenorhabditis briggsae: an improved platform for comparative genomics.</title>
        <authorList>
            <person name="Stevens L."/>
            <person name="Andersen E.C."/>
        </authorList>
    </citation>
    <scope>NUCLEOTIDE SEQUENCE [LARGE SCALE GENOMIC DNA]</scope>
    <source>
        <strain evidence="3">QX1410_ONT</strain>
        <tissue evidence="3">Whole-organism</tissue>
    </source>
</reference>
<name>A0AAE8ZXN1_CAEBR</name>
<keyword evidence="2" id="KW-0732">Signal</keyword>
<accession>A0AAE8ZXN1</accession>
<evidence type="ECO:0000313" key="3">
    <source>
        <dbReference type="EMBL" id="ULT85215.1"/>
    </source>
</evidence>
<dbReference type="AlphaFoldDB" id="A0AAE8ZXN1"/>
<feature type="transmembrane region" description="Helical" evidence="1">
    <location>
        <begin position="63"/>
        <end position="88"/>
    </location>
</feature>
<protein>
    <submittedName>
        <fullName evidence="3">Uncharacterized protein</fullName>
    </submittedName>
</protein>
<proteinExistence type="predicted"/>
<sequence>MHIFFGCVFLAVLATIQAMPTLPTDAQALIRTTQETENETVFSTSPISSSTTSPSIRLDSLTIAIIGIVVVGGLIIFVLFFIVLHVCLESEIRSNSLSESGRRYVPLGNVEEGFRRERLRIIRNTQFF</sequence>
<evidence type="ECO:0000256" key="1">
    <source>
        <dbReference type="SAM" id="Phobius"/>
    </source>
</evidence>
<feature type="chain" id="PRO_5041955637" evidence="2">
    <location>
        <begin position="19"/>
        <end position="128"/>
    </location>
</feature>